<dbReference type="EMBL" id="AP019791">
    <property type="protein sequence ID" value="BBL79186.1"/>
    <property type="molecule type" value="Genomic_DNA"/>
</dbReference>
<keyword evidence="2 4" id="KW-0238">DNA-binding</keyword>
<dbReference type="GO" id="GO:0003700">
    <property type="term" value="F:DNA-binding transcription factor activity"/>
    <property type="evidence" value="ECO:0007669"/>
    <property type="project" value="TreeGrafter"/>
</dbReference>
<dbReference type="AlphaFoldDB" id="A0A510HGS2"/>
<dbReference type="PANTHER" id="PTHR30055:SF146">
    <property type="entry name" value="HTH-TYPE TRANSCRIPTIONAL DUAL REGULATOR CECR"/>
    <property type="match status" value="1"/>
</dbReference>
<dbReference type="InterPro" id="IPR001647">
    <property type="entry name" value="HTH_TetR"/>
</dbReference>
<dbReference type="InterPro" id="IPR009057">
    <property type="entry name" value="Homeodomain-like_sf"/>
</dbReference>
<gene>
    <name evidence="6" type="ORF">RxyAA322_10400</name>
</gene>
<name>A0A510HGS2_9ACTN</name>
<reference evidence="6" key="1">
    <citation type="journal article" date="2019" name="Microbiol. Resour. Announc.">
        <title>Complete Genome Sequence of Rubrobacter xylanophilus Strain AA3-22, Isolated from Arima Onsen in Japan.</title>
        <authorList>
            <person name="Tomariguchi N."/>
            <person name="Miyazaki K."/>
        </authorList>
    </citation>
    <scope>NUCLEOTIDE SEQUENCE [LARGE SCALE GENOMIC DNA]</scope>
    <source>
        <strain evidence="6">AA3-22</strain>
    </source>
</reference>
<dbReference type="InterPro" id="IPR039536">
    <property type="entry name" value="TetR_C_Proteobacteria"/>
</dbReference>
<dbReference type="FunFam" id="1.10.10.60:FF:000141">
    <property type="entry name" value="TetR family transcriptional regulator"/>
    <property type="match status" value="1"/>
</dbReference>
<dbReference type="RefSeq" id="WP_172620692.1">
    <property type="nucleotide sequence ID" value="NZ_AP019791.1"/>
</dbReference>
<feature type="domain" description="HTH tetR-type" evidence="5">
    <location>
        <begin position="10"/>
        <end position="70"/>
    </location>
</feature>
<dbReference type="Pfam" id="PF14246">
    <property type="entry name" value="TetR_C_7"/>
    <property type="match status" value="1"/>
</dbReference>
<dbReference type="Gene3D" id="1.10.357.10">
    <property type="entry name" value="Tetracycline Repressor, domain 2"/>
    <property type="match status" value="1"/>
</dbReference>
<keyword evidence="3" id="KW-0804">Transcription</keyword>
<evidence type="ECO:0000256" key="4">
    <source>
        <dbReference type="PROSITE-ProRule" id="PRU00335"/>
    </source>
</evidence>
<dbReference type="InterPro" id="IPR036271">
    <property type="entry name" value="Tet_transcr_reg_TetR-rel_C_sf"/>
</dbReference>
<keyword evidence="7" id="KW-1185">Reference proteome</keyword>
<proteinExistence type="predicted"/>
<evidence type="ECO:0000313" key="6">
    <source>
        <dbReference type="EMBL" id="BBL79186.1"/>
    </source>
</evidence>
<dbReference type="SUPFAM" id="SSF48498">
    <property type="entry name" value="Tetracyclin repressor-like, C-terminal domain"/>
    <property type="match status" value="1"/>
</dbReference>
<evidence type="ECO:0000259" key="5">
    <source>
        <dbReference type="PROSITE" id="PS50977"/>
    </source>
</evidence>
<evidence type="ECO:0000256" key="3">
    <source>
        <dbReference type="ARBA" id="ARBA00023163"/>
    </source>
</evidence>
<dbReference type="Proteomes" id="UP000318065">
    <property type="component" value="Chromosome"/>
</dbReference>
<dbReference type="SUPFAM" id="SSF46689">
    <property type="entry name" value="Homeodomain-like"/>
    <property type="match status" value="1"/>
</dbReference>
<dbReference type="Pfam" id="PF00440">
    <property type="entry name" value="TetR_N"/>
    <property type="match status" value="1"/>
</dbReference>
<protein>
    <recommendedName>
        <fullName evidence="5">HTH tetR-type domain-containing protein</fullName>
    </recommendedName>
</protein>
<keyword evidence="1" id="KW-0805">Transcription regulation</keyword>
<evidence type="ECO:0000256" key="2">
    <source>
        <dbReference type="ARBA" id="ARBA00023125"/>
    </source>
</evidence>
<dbReference type="PROSITE" id="PS50977">
    <property type="entry name" value="HTH_TETR_2"/>
    <property type="match status" value="1"/>
</dbReference>
<organism evidence="6 7">
    <name type="scientific">Rubrobacter xylanophilus</name>
    <dbReference type="NCBI Taxonomy" id="49319"/>
    <lineage>
        <taxon>Bacteria</taxon>
        <taxon>Bacillati</taxon>
        <taxon>Actinomycetota</taxon>
        <taxon>Rubrobacteria</taxon>
        <taxon>Rubrobacterales</taxon>
        <taxon>Rubrobacteraceae</taxon>
        <taxon>Rubrobacter</taxon>
    </lineage>
</organism>
<dbReference type="GO" id="GO:0045892">
    <property type="term" value="P:negative regulation of DNA-templated transcription"/>
    <property type="evidence" value="ECO:0007669"/>
    <property type="project" value="UniProtKB-ARBA"/>
</dbReference>
<dbReference type="GO" id="GO:0000976">
    <property type="term" value="F:transcription cis-regulatory region binding"/>
    <property type="evidence" value="ECO:0007669"/>
    <property type="project" value="TreeGrafter"/>
</dbReference>
<dbReference type="PANTHER" id="PTHR30055">
    <property type="entry name" value="HTH-TYPE TRANSCRIPTIONAL REGULATOR RUTR"/>
    <property type="match status" value="1"/>
</dbReference>
<evidence type="ECO:0000313" key="7">
    <source>
        <dbReference type="Proteomes" id="UP000318065"/>
    </source>
</evidence>
<accession>A0A510HGS2</accession>
<evidence type="ECO:0000256" key="1">
    <source>
        <dbReference type="ARBA" id="ARBA00023015"/>
    </source>
</evidence>
<dbReference type="InterPro" id="IPR050109">
    <property type="entry name" value="HTH-type_TetR-like_transc_reg"/>
</dbReference>
<feature type="DNA-binding region" description="H-T-H motif" evidence="4">
    <location>
        <begin position="33"/>
        <end position="52"/>
    </location>
</feature>
<dbReference type="PRINTS" id="PR00455">
    <property type="entry name" value="HTHTETR"/>
</dbReference>
<sequence length="206" mass="22721">METAKEERARAKRDQIRAGARRVFLERGFMRASTNDIAAEAGVSKQTLYAYYASKEDLLVDVLRQIVMEGPRAPLQGLEDLEVGSEEELREVLVERLKGIAGIMMSAEYLALIRIVIAEVPQLPGLGDLFRSTIPEKGIKLFSELLERTNAQGVTAVPDSEVAARMLVGSIATYALLDGLLNPGNPRPLPDERIHAIVNTYMKTIT</sequence>